<feature type="domain" description="Major facilitator superfamily (MFS) profile" evidence="7">
    <location>
        <begin position="23"/>
        <end position="427"/>
    </location>
</feature>
<feature type="transmembrane region" description="Helical" evidence="6">
    <location>
        <begin position="371"/>
        <end position="394"/>
    </location>
</feature>
<feature type="transmembrane region" description="Helical" evidence="6">
    <location>
        <begin position="147"/>
        <end position="169"/>
    </location>
</feature>
<feature type="transmembrane region" description="Helical" evidence="6">
    <location>
        <begin position="339"/>
        <end position="359"/>
    </location>
</feature>
<comment type="subcellular location">
    <subcellularLocation>
        <location evidence="1">Membrane</location>
        <topology evidence="1">Multi-pass membrane protein</topology>
    </subcellularLocation>
</comment>
<feature type="transmembrane region" description="Helical" evidence="6">
    <location>
        <begin position="56"/>
        <end position="77"/>
    </location>
</feature>
<feature type="transmembrane region" description="Helical" evidence="6">
    <location>
        <begin position="89"/>
        <end position="108"/>
    </location>
</feature>
<evidence type="ECO:0000313" key="8">
    <source>
        <dbReference type="EMBL" id="RVU05873.1"/>
    </source>
</evidence>
<dbReference type="InterPro" id="IPR011701">
    <property type="entry name" value="MFS"/>
</dbReference>
<dbReference type="PANTHER" id="PTHR43791:SF36">
    <property type="entry name" value="TRANSPORTER, PUTATIVE (AFU_ORTHOLOGUE AFUA_6G08340)-RELATED"/>
    <property type="match status" value="1"/>
</dbReference>
<proteinExistence type="predicted"/>
<dbReference type="InterPro" id="IPR020846">
    <property type="entry name" value="MFS_dom"/>
</dbReference>
<dbReference type="InterPro" id="IPR036259">
    <property type="entry name" value="MFS_trans_sf"/>
</dbReference>
<keyword evidence="3 6" id="KW-0812">Transmembrane</keyword>
<evidence type="ECO:0000256" key="3">
    <source>
        <dbReference type="ARBA" id="ARBA00022692"/>
    </source>
</evidence>
<keyword evidence="5 6" id="KW-0472">Membrane</keyword>
<keyword evidence="4 6" id="KW-1133">Transmembrane helix</keyword>
<feature type="transmembrane region" description="Helical" evidence="6">
    <location>
        <begin position="312"/>
        <end position="333"/>
    </location>
</feature>
<feature type="transmembrane region" description="Helical" evidence="6">
    <location>
        <begin position="246"/>
        <end position="268"/>
    </location>
</feature>
<feature type="transmembrane region" description="Helical" evidence="6">
    <location>
        <begin position="114"/>
        <end position="135"/>
    </location>
</feature>
<organism evidence="8 9">
    <name type="scientific">Novosphingobium umbonatum</name>
    <dbReference type="NCBI Taxonomy" id="1908524"/>
    <lineage>
        <taxon>Bacteria</taxon>
        <taxon>Pseudomonadati</taxon>
        <taxon>Pseudomonadota</taxon>
        <taxon>Alphaproteobacteria</taxon>
        <taxon>Sphingomonadales</taxon>
        <taxon>Sphingomonadaceae</taxon>
        <taxon>Novosphingobium</taxon>
    </lineage>
</organism>
<dbReference type="Gene3D" id="1.20.1250.20">
    <property type="entry name" value="MFS general substrate transporter like domains"/>
    <property type="match status" value="2"/>
</dbReference>
<evidence type="ECO:0000256" key="6">
    <source>
        <dbReference type="SAM" id="Phobius"/>
    </source>
</evidence>
<dbReference type="Proteomes" id="UP000282837">
    <property type="component" value="Unassembled WGS sequence"/>
</dbReference>
<name>A0A3S2VE84_9SPHN</name>
<evidence type="ECO:0000256" key="5">
    <source>
        <dbReference type="ARBA" id="ARBA00023136"/>
    </source>
</evidence>
<evidence type="ECO:0000313" key="9">
    <source>
        <dbReference type="Proteomes" id="UP000282837"/>
    </source>
</evidence>
<gene>
    <name evidence="8" type="ORF">EOE18_07830</name>
</gene>
<protein>
    <submittedName>
        <fullName evidence="8">MFS transporter</fullName>
    </submittedName>
</protein>
<dbReference type="Pfam" id="PF07690">
    <property type="entry name" value="MFS_1"/>
    <property type="match status" value="1"/>
</dbReference>
<dbReference type="PANTHER" id="PTHR43791">
    <property type="entry name" value="PERMEASE-RELATED"/>
    <property type="match status" value="1"/>
</dbReference>
<sequence>MPPAPPPTDPLENAISRKVILRIVVPAALYILIGAIDRTNVSFAALQMNKALGLSPTQYGFGAGVLFIGYMLAKYPSVLLFEALGLRRWLALITAAWGLCSAAMSTVSNDGQLYALRLAIGFAEGGLSSGLMLYLSLWATQRHRAAILAVPIMSINVAQVIGAPVSGLLLDWANPWGLAPWRMMFLAEALPALALAIFAWVWFPDQPEQARWLETDEKRWIAQNAHAAPPATPASQQRWAVLRSPAGWTCAAIWFCILASNYGIMFWLPQVVKGMGHLSASATGWIVALPNAASALGLLLNARHSDKTGERFLHIAIPALSGGVLLVCAWLLGPGLAGLLCLVLGGACTGCTVAAFWAIPTQMLAPASLPMGIVVINMAGSLAGATIPPLMGLLRQVTGSFLPPTLLLLGIAALCAGLSLLARRQMA</sequence>
<feature type="transmembrane region" description="Helical" evidence="6">
    <location>
        <begin position="400"/>
        <end position="422"/>
    </location>
</feature>
<keyword evidence="9" id="KW-1185">Reference proteome</keyword>
<keyword evidence="2" id="KW-0813">Transport</keyword>
<dbReference type="SUPFAM" id="SSF103473">
    <property type="entry name" value="MFS general substrate transporter"/>
    <property type="match status" value="1"/>
</dbReference>
<comment type="caution">
    <text evidence="8">The sequence shown here is derived from an EMBL/GenBank/DDBJ whole genome shotgun (WGS) entry which is preliminary data.</text>
</comment>
<feature type="transmembrane region" description="Helical" evidence="6">
    <location>
        <begin position="19"/>
        <end position="36"/>
    </location>
</feature>
<feature type="transmembrane region" description="Helical" evidence="6">
    <location>
        <begin position="181"/>
        <end position="203"/>
    </location>
</feature>
<feature type="transmembrane region" description="Helical" evidence="6">
    <location>
        <begin position="280"/>
        <end position="300"/>
    </location>
</feature>
<dbReference type="GO" id="GO:0022857">
    <property type="term" value="F:transmembrane transporter activity"/>
    <property type="evidence" value="ECO:0007669"/>
    <property type="project" value="InterPro"/>
</dbReference>
<evidence type="ECO:0000259" key="7">
    <source>
        <dbReference type="PROSITE" id="PS50850"/>
    </source>
</evidence>
<dbReference type="AlphaFoldDB" id="A0A3S2VE84"/>
<dbReference type="RefSeq" id="WP_127707939.1">
    <property type="nucleotide sequence ID" value="NZ_SACO01000004.1"/>
</dbReference>
<evidence type="ECO:0000256" key="1">
    <source>
        <dbReference type="ARBA" id="ARBA00004141"/>
    </source>
</evidence>
<dbReference type="OrthoDB" id="9773957at2"/>
<reference evidence="8 9" key="1">
    <citation type="submission" date="2019-01" db="EMBL/GenBank/DDBJ databases">
        <authorList>
            <person name="Chen W.-M."/>
        </authorList>
    </citation>
    <scope>NUCLEOTIDE SEQUENCE [LARGE SCALE GENOMIC DNA]</scope>
    <source>
        <strain evidence="8 9">FSY-9</strain>
    </source>
</reference>
<dbReference type="PROSITE" id="PS50850">
    <property type="entry name" value="MFS"/>
    <property type="match status" value="1"/>
</dbReference>
<dbReference type="GO" id="GO:0016020">
    <property type="term" value="C:membrane"/>
    <property type="evidence" value="ECO:0007669"/>
    <property type="project" value="UniProtKB-SubCell"/>
</dbReference>
<evidence type="ECO:0000256" key="2">
    <source>
        <dbReference type="ARBA" id="ARBA00022448"/>
    </source>
</evidence>
<dbReference type="EMBL" id="SACO01000004">
    <property type="protein sequence ID" value="RVU05873.1"/>
    <property type="molecule type" value="Genomic_DNA"/>
</dbReference>
<accession>A0A3S2VE84</accession>
<evidence type="ECO:0000256" key="4">
    <source>
        <dbReference type="ARBA" id="ARBA00022989"/>
    </source>
</evidence>